<evidence type="ECO:0000313" key="3">
    <source>
        <dbReference type="Proteomes" id="UP001499863"/>
    </source>
</evidence>
<dbReference type="EMBL" id="BAAAKJ010000138">
    <property type="protein sequence ID" value="GAA1393771.1"/>
    <property type="molecule type" value="Genomic_DNA"/>
</dbReference>
<evidence type="ECO:0000256" key="1">
    <source>
        <dbReference type="SAM" id="MobiDB-lite"/>
    </source>
</evidence>
<dbReference type="Proteomes" id="UP001499863">
    <property type="component" value="Unassembled WGS sequence"/>
</dbReference>
<feature type="compositionally biased region" description="Low complexity" evidence="1">
    <location>
        <begin position="59"/>
        <end position="70"/>
    </location>
</feature>
<protein>
    <submittedName>
        <fullName evidence="2">Uncharacterized protein</fullName>
    </submittedName>
</protein>
<evidence type="ECO:0000313" key="2">
    <source>
        <dbReference type="EMBL" id="GAA1393771.1"/>
    </source>
</evidence>
<sequence>MGGILLPGAGGLPILVESRPPQQPGPATPGPPPGSRKQPGGAPRALPSPFRSPTPPTARTPTGPGRPRPTAIRDPSGHAYAAGVRVRHRRGRRAPYPDDR</sequence>
<gene>
    <name evidence="2" type="ORF">GCM10009639_27180</name>
</gene>
<name>A0ABP4IMA4_9ACTN</name>
<accession>A0ABP4IMA4</accession>
<keyword evidence="3" id="KW-1185">Reference proteome</keyword>
<feature type="compositionally biased region" description="Pro residues" evidence="1">
    <location>
        <begin position="21"/>
        <end position="34"/>
    </location>
</feature>
<comment type="caution">
    <text evidence="2">The sequence shown here is derived from an EMBL/GenBank/DDBJ whole genome shotgun (WGS) entry which is preliminary data.</text>
</comment>
<organism evidence="2 3">
    <name type="scientific">Kitasatospora putterlickiae</name>
    <dbReference type="NCBI Taxonomy" id="221725"/>
    <lineage>
        <taxon>Bacteria</taxon>
        <taxon>Bacillati</taxon>
        <taxon>Actinomycetota</taxon>
        <taxon>Actinomycetes</taxon>
        <taxon>Kitasatosporales</taxon>
        <taxon>Streptomycetaceae</taxon>
        <taxon>Kitasatospora</taxon>
    </lineage>
</organism>
<reference evidence="3" key="1">
    <citation type="journal article" date="2019" name="Int. J. Syst. Evol. Microbiol.">
        <title>The Global Catalogue of Microorganisms (GCM) 10K type strain sequencing project: providing services to taxonomists for standard genome sequencing and annotation.</title>
        <authorList>
            <consortium name="The Broad Institute Genomics Platform"/>
            <consortium name="The Broad Institute Genome Sequencing Center for Infectious Disease"/>
            <person name="Wu L."/>
            <person name="Ma J."/>
        </authorList>
    </citation>
    <scope>NUCLEOTIDE SEQUENCE [LARGE SCALE GENOMIC DNA]</scope>
    <source>
        <strain evidence="3">JCM 12393</strain>
    </source>
</reference>
<feature type="compositionally biased region" description="Gly residues" evidence="1">
    <location>
        <begin position="1"/>
        <end position="11"/>
    </location>
</feature>
<proteinExistence type="predicted"/>
<feature type="region of interest" description="Disordered" evidence="1">
    <location>
        <begin position="1"/>
        <end position="100"/>
    </location>
</feature>